<dbReference type="AlphaFoldDB" id="A0ABD1E587"/>
<evidence type="ECO:0000313" key="4">
    <source>
        <dbReference type="EMBL" id="KAL1489505.1"/>
    </source>
</evidence>
<organism evidence="4 5">
    <name type="scientific">Hypothenemus hampei</name>
    <name type="common">Coffee berry borer</name>
    <dbReference type="NCBI Taxonomy" id="57062"/>
    <lineage>
        <taxon>Eukaryota</taxon>
        <taxon>Metazoa</taxon>
        <taxon>Ecdysozoa</taxon>
        <taxon>Arthropoda</taxon>
        <taxon>Hexapoda</taxon>
        <taxon>Insecta</taxon>
        <taxon>Pterygota</taxon>
        <taxon>Neoptera</taxon>
        <taxon>Endopterygota</taxon>
        <taxon>Coleoptera</taxon>
        <taxon>Polyphaga</taxon>
        <taxon>Cucujiformia</taxon>
        <taxon>Curculionidae</taxon>
        <taxon>Scolytinae</taxon>
        <taxon>Hypothenemus</taxon>
    </lineage>
</organism>
<feature type="compositionally biased region" description="Basic and acidic residues" evidence="2">
    <location>
        <begin position="202"/>
        <end position="226"/>
    </location>
</feature>
<dbReference type="InterPro" id="IPR036875">
    <property type="entry name" value="Znf_CCHC_sf"/>
</dbReference>
<protein>
    <recommendedName>
        <fullName evidence="3">CCHC-type domain-containing protein</fullName>
    </recommendedName>
</protein>
<feature type="compositionally biased region" description="Polar residues" evidence="2">
    <location>
        <begin position="1"/>
        <end position="10"/>
    </location>
</feature>
<dbReference type="InterPro" id="IPR001878">
    <property type="entry name" value="Znf_CCHC"/>
</dbReference>
<evidence type="ECO:0000259" key="3">
    <source>
        <dbReference type="SMART" id="SM00343"/>
    </source>
</evidence>
<evidence type="ECO:0000256" key="1">
    <source>
        <dbReference type="SAM" id="Coils"/>
    </source>
</evidence>
<feature type="compositionally biased region" description="Basic and acidic residues" evidence="2">
    <location>
        <begin position="177"/>
        <end position="195"/>
    </location>
</feature>
<feature type="domain" description="CCHC-type" evidence="3">
    <location>
        <begin position="780"/>
        <end position="798"/>
    </location>
</feature>
<accession>A0ABD1E587</accession>
<keyword evidence="5" id="KW-1185">Reference proteome</keyword>
<dbReference type="SMART" id="SM00343">
    <property type="entry name" value="ZnF_C2HC"/>
    <property type="match status" value="3"/>
</dbReference>
<dbReference type="Proteomes" id="UP001566132">
    <property type="component" value="Unassembled WGS sequence"/>
</dbReference>
<dbReference type="SUPFAM" id="SSF57756">
    <property type="entry name" value="Retrovirus zinc finger-like domains"/>
    <property type="match status" value="1"/>
</dbReference>
<name>A0ABD1E587_HYPHA</name>
<comment type="caution">
    <text evidence="4">The sequence shown here is derived from an EMBL/GenBank/DDBJ whole genome shotgun (WGS) entry which is preliminary data.</text>
</comment>
<evidence type="ECO:0000313" key="5">
    <source>
        <dbReference type="Proteomes" id="UP001566132"/>
    </source>
</evidence>
<proteinExistence type="predicted"/>
<feature type="domain" description="CCHC-type" evidence="3">
    <location>
        <begin position="739"/>
        <end position="755"/>
    </location>
</feature>
<evidence type="ECO:0000256" key="2">
    <source>
        <dbReference type="SAM" id="MobiDB-lite"/>
    </source>
</evidence>
<feature type="coiled-coil region" evidence="1">
    <location>
        <begin position="285"/>
        <end position="386"/>
    </location>
</feature>
<reference evidence="4 5" key="1">
    <citation type="submission" date="2024-05" db="EMBL/GenBank/DDBJ databases">
        <title>Genetic variation in Jamaican populations of the coffee berry borer (Hypothenemus hampei).</title>
        <authorList>
            <person name="Errbii M."/>
            <person name="Myrie A."/>
        </authorList>
    </citation>
    <scope>NUCLEOTIDE SEQUENCE [LARGE SCALE GENOMIC DNA]</scope>
    <source>
        <strain evidence="4">JA-Hopewell-2020-01-JO</strain>
        <tissue evidence="4">Whole body</tissue>
    </source>
</reference>
<sequence>MSDPKCQTTDAGLLGRPRSGSCGGGQAGPPRSSSSNRGFVEVVDQASRSSATGTDEKRGGMAKRSVSTPETALKRKELLAKTPVTIHKEKLKAEHKAMKKFLEGKAPIMRSPPQEALTPAKTNASLEKLISPFGDGTSAPHDQEGRNEEGEGNNTSIREDVDLTFTSIYISDEENKEEIQGSETEREGVIKKTEDNTNNTTENKENKKRAREDTPKKGSEDSKKEKYEDKAYKISKTIEKMCLNILNLEKILANTYKPKQELKEVTNKLVNLVECATSENLLLILKEMRMEAQGTTNENLEVENLKKEKEELQKEKEELQKEKDVLTEQFKDLEKKNKKLELKLEYSNAEKETNLPGNTEELTNRVEALELENKNLKAKVKHLESNLPVNTRDVSTEEIDQTVNLSELLSLVDRVWPEDVYLKTKILTESPVEDRSWDIAFDRKRGRKPKDDRVREIARKYPEIKQLIIDTEHSVEIEYLINETRSSLNKGTERYIYVLPKTEEIEDTHNMFSKLLQKAKGAGRTRMAVIANNREDAISLRKILEWLGRKHEMELAVIIQDHTVRTPNGDPRGRKGSVALTETVTVGQVGKSYSEILKDLKEKVDISKIGVSIQSVRSTVKGEVLLTVRKGTAETSSLGKAIKELGSDMKVRTNTNNILLHLTNIDGSFADEELAKVIMEETNSNRDMIGIIHMGMIKNGNKYAILEVPHDISRKLLDKGHIQTGWTRCKIRERINVPKCFRCLEHGHTSGQCRGQDRTGLCINCCKEGHKASTCTNSKFCGVCGREGHRIGSTACPRYGEHLRMYRRTSSVISGGNPKRSGPGDSERAGVISPKAGDYAERPSTSVAGSTFSVISTSLVT</sequence>
<feature type="region of interest" description="Disordered" evidence="2">
    <location>
        <begin position="810"/>
        <end position="843"/>
    </location>
</feature>
<feature type="region of interest" description="Disordered" evidence="2">
    <location>
        <begin position="104"/>
        <end position="226"/>
    </location>
</feature>
<feature type="domain" description="CCHC-type" evidence="3">
    <location>
        <begin position="761"/>
        <end position="777"/>
    </location>
</feature>
<dbReference type="EMBL" id="JBDJPC010000012">
    <property type="protein sequence ID" value="KAL1489505.1"/>
    <property type="molecule type" value="Genomic_DNA"/>
</dbReference>
<keyword evidence="1" id="KW-0175">Coiled coil</keyword>
<gene>
    <name evidence="4" type="ORF">ABEB36_014389</name>
</gene>
<feature type="region of interest" description="Disordered" evidence="2">
    <location>
        <begin position="1"/>
        <end position="81"/>
    </location>
</feature>